<reference evidence="3 4" key="1">
    <citation type="journal article" date="2005" name="Nature">
        <title>The map-based sequence of the rice genome.</title>
        <authorList>
            <consortium name="International rice genome sequencing project (IRGSP)"/>
            <person name="Matsumoto T."/>
            <person name="Wu J."/>
            <person name="Kanamori H."/>
            <person name="Katayose Y."/>
            <person name="Fujisawa M."/>
            <person name="Namiki N."/>
            <person name="Mizuno H."/>
            <person name="Yamamoto K."/>
            <person name="Antonio B.A."/>
            <person name="Baba T."/>
            <person name="Sakata K."/>
            <person name="Nagamura Y."/>
            <person name="Aoki H."/>
            <person name="Arikawa K."/>
            <person name="Arita K."/>
            <person name="Bito T."/>
            <person name="Chiden Y."/>
            <person name="Fujitsuka N."/>
            <person name="Fukunaka R."/>
            <person name="Hamada M."/>
            <person name="Harada C."/>
            <person name="Hayashi A."/>
            <person name="Hijishita S."/>
            <person name="Honda M."/>
            <person name="Hosokawa S."/>
            <person name="Ichikawa Y."/>
            <person name="Idonuma A."/>
            <person name="Iijima M."/>
            <person name="Ikeda M."/>
            <person name="Ikeno M."/>
            <person name="Ito K."/>
            <person name="Ito S."/>
            <person name="Ito T."/>
            <person name="Ito Y."/>
            <person name="Ito Y."/>
            <person name="Iwabuchi A."/>
            <person name="Kamiya K."/>
            <person name="Karasawa W."/>
            <person name="Kurita K."/>
            <person name="Katagiri S."/>
            <person name="Kikuta A."/>
            <person name="Kobayashi H."/>
            <person name="Kobayashi N."/>
            <person name="Machita K."/>
            <person name="Maehara T."/>
            <person name="Masukawa M."/>
            <person name="Mizubayashi T."/>
            <person name="Mukai Y."/>
            <person name="Nagasaki H."/>
            <person name="Nagata Y."/>
            <person name="Naito S."/>
            <person name="Nakashima M."/>
            <person name="Nakama Y."/>
            <person name="Nakamichi Y."/>
            <person name="Nakamura M."/>
            <person name="Meguro A."/>
            <person name="Negishi M."/>
            <person name="Ohta I."/>
            <person name="Ohta T."/>
            <person name="Okamoto M."/>
            <person name="Ono N."/>
            <person name="Saji S."/>
            <person name="Sakaguchi M."/>
            <person name="Sakai K."/>
            <person name="Shibata M."/>
            <person name="Shimokawa T."/>
            <person name="Song J."/>
            <person name="Takazaki Y."/>
            <person name="Terasawa K."/>
            <person name="Tsugane M."/>
            <person name="Tsuji K."/>
            <person name="Ueda S."/>
            <person name="Waki K."/>
            <person name="Yamagata H."/>
            <person name="Yamamoto M."/>
            <person name="Yamamoto S."/>
            <person name="Yamane H."/>
            <person name="Yoshiki S."/>
            <person name="Yoshihara R."/>
            <person name="Yukawa K."/>
            <person name="Zhong H."/>
            <person name="Yano M."/>
            <person name="Yuan Q."/>
            <person name="Ouyang S."/>
            <person name="Liu J."/>
            <person name="Jones K.M."/>
            <person name="Gansberger K."/>
            <person name="Moffat K."/>
            <person name="Hill J."/>
            <person name="Bera J."/>
            <person name="Fadrosh D."/>
            <person name="Jin S."/>
            <person name="Johri S."/>
            <person name="Kim M."/>
            <person name="Overton L."/>
            <person name="Reardon M."/>
            <person name="Tsitrin T."/>
            <person name="Vuong H."/>
            <person name="Weaver B."/>
            <person name="Ciecko A."/>
            <person name="Tallon L."/>
            <person name="Jackson J."/>
            <person name="Pai G."/>
            <person name="Aken S.V."/>
            <person name="Utterback T."/>
            <person name="Reidmuller S."/>
            <person name="Feldblyum T."/>
            <person name="Hsiao J."/>
            <person name="Zismann V."/>
            <person name="Iobst S."/>
            <person name="de Vazeille A.R."/>
            <person name="Buell C.R."/>
            <person name="Ying K."/>
            <person name="Li Y."/>
            <person name="Lu T."/>
            <person name="Huang Y."/>
            <person name="Zhao Q."/>
            <person name="Feng Q."/>
            <person name="Zhang L."/>
            <person name="Zhu J."/>
            <person name="Weng Q."/>
            <person name="Mu J."/>
            <person name="Lu Y."/>
            <person name="Fan D."/>
            <person name="Liu Y."/>
            <person name="Guan J."/>
            <person name="Zhang Y."/>
            <person name="Yu S."/>
            <person name="Liu X."/>
            <person name="Zhang Y."/>
            <person name="Hong G."/>
            <person name="Han B."/>
            <person name="Choisne N."/>
            <person name="Demange N."/>
            <person name="Orjeda G."/>
            <person name="Samain S."/>
            <person name="Cattolico L."/>
            <person name="Pelletier E."/>
            <person name="Couloux A."/>
            <person name="Segurens B."/>
            <person name="Wincker P."/>
            <person name="D'Hont A."/>
            <person name="Scarpelli C."/>
            <person name="Weissenbach J."/>
            <person name="Salanoubat M."/>
            <person name="Quetier F."/>
            <person name="Yu Y."/>
            <person name="Kim H.R."/>
            <person name="Rambo T."/>
            <person name="Currie J."/>
            <person name="Collura K."/>
            <person name="Luo M."/>
            <person name="Yang T."/>
            <person name="Ammiraju J.S.S."/>
            <person name="Engler F."/>
            <person name="Soderlund C."/>
            <person name="Wing R.A."/>
            <person name="Palmer L.E."/>
            <person name="de la Bastide M."/>
            <person name="Spiegel L."/>
            <person name="Nascimento L."/>
            <person name="Zutavern T."/>
            <person name="O'Shaughnessy A."/>
            <person name="Dike S."/>
            <person name="Dedhia N."/>
            <person name="Preston R."/>
            <person name="Balija V."/>
            <person name="McCombie W.R."/>
            <person name="Chow T."/>
            <person name="Chen H."/>
            <person name="Chung M."/>
            <person name="Chen C."/>
            <person name="Shaw J."/>
            <person name="Wu H."/>
            <person name="Hsiao K."/>
            <person name="Chao Y."/>
            <person name="Chu M."/>
            <person name="Cheng C."/>
            <person name="Hour A."/>
            <person name="Lee P."/>
            <person name="Lin S."/>
            <person name="Lin Y."/>
            <person name="Liou J."/>
            <person name="Liu S."/>
            <person name="Hsing Y."/>
            <person name="Raghuvanshi S."/>
            <person name="Mohanty A."/>
            <person name="Bharti A.K."/>
            <person name="Gaur A."/>
            <person name="Gupta V."/>
            <person name="Kumar D."/>
            <person name="Ravi V."/>
            <person name="Vij S."/>
            <person name="Kapur A."/>
            <person name="Khurana P."/>
            <person name="Khurana P."/>
            <person name="Khurana J.P."/>
            <person name="Tyagi A.K."/>
            <person name="Gaikwad K."/>
            <person name="Singh A."/>
            <person name="Dalal V."/>
            <person name="Srivastava S."/>
            <person name="Dixit A."/>
            <person name="Pal A.K."/>
            <person name="Ghazi I.A."/>
            <person name="Yadav M."/>
            <person name="Pandit A."/>
            <person name="Bhargava A."/>
            <person name="Sureshbabu K."/>
            <person name="Batra K."/>
            <person name="Sharma T.R."/>
            <person name="Mohapatra T."/>
            <person name="Singh N.K."/>
            <person name="Messing J."/>
            <person name="Nelson A.B."/>
            <person name="Fuks G."/>
            <person name="Kavchok S."/>
            <person name="Keizer G."/>
            <person name="Linton E."/>
            <person name="Llaca V."/>
            <person name="Song R."/>
            <person name="Tanyolac B."/>
            <person name="Young S."/>
            <person name="Ho-Il K."/>
            <person name="Hahn J.H."/>
            <person name="Sangsakoo G."/>
            <person name="Vanavichit A."/>
            <person name="de Mattos Luiz.A.T."/>
            <person name="Zimmer P.D."/>
            <person name="Malone G."/>
            <person name="Dellagostin O."/>
            <person name="de Oliveira A.C."/>
            <person name="Bevan M."/>
            <person name="Bancroft I."/>
            <person name="Minx P."/>
            <person name="Cordum H."/>
            <person name="Wilson R."/>
            <person name="Cheng Z."/>
            <person name="Jin W."/>
            <person name="Jiang J."/>
            <person name="Leong S.A."/>
            <person name="Iwama H."/>
            <person name="Gojobori T."/>
            <person name="Itoh T."/>
            <person name="Niimura Y."/>
            <person name="Fujii Y."/>
            <person name="Habara T."/>
            <person name="Sakai H."/>
            <person name="Sato Y."/>
            <person name="Wilson G."/>
            <person name="Kumar K."/>
            <person name="McCouch S."/>
            <person name="Juretic N."/>
            <person name="Hoen D."/>
            <person name="Wright S."/>
            <person name="Bruskiewich R."/>
            <person name="Bureau T."/>
            <person name="Miyao A."/>
            <person name="Hirochika H."/>
            <person name="Nishikawa T."/>
            <person name="Kadowaki K."/>
            <person name="Sugiura M."/>
            <person name="Burr B."/>
            <person name="Sasaki T."/>
        </authorList>
    </citation>
    <scope>NUCLEOTIDE SEQUENCE [LARGE SCALE GENOMIC DNA]</scope>
    <source>
        <strain evidence="4">cv. Nipponbare</strain>
    </source>
</reference>
<dbReference type="PANTHER" id="PTHR47069:SF11">
    <property type="entry name" value="OS04G0275550 PROTEIN"/>
    <property type="match status" value="1"/>
</dbReference>
<protein>
    <submittedName>
        <fullName evidence="3">Os02g0554400 protein</fullName>
    </submittedName>
</protein>
<evidence type="ECO:0000313" key="4">
    <source>
        <dbReference type="Proteomes" id="UP000000763"/>
    </source>
</evidence>
<dbReference type="Proteomes" id="UP000000763">
    <property type="component" value="Chromosome 2"/>
</dbReference>
<dbReference type="Pfam" id="PF12776">
    <property type="entry name" value="Myb_DNA-bind_3"/>
    <property type="match status" value="1"/>
</dbReference>
<reference evidence="4" key="2">
    <citation type="journal article" date="2008" name="Nucleic Acids Res.">
        <title>The rice annotation project database (RAP-DB): 2008 update.</title>
        <authorList>
            <consortium name="The rice annotation project (RAP)"/>
        </authorList>
    </citation>
    <scope>GENOME REANNOTATION</scope>
    <source>
        <strain evidence="4">cv. Nipponbare</strain>
    </source>
</reference>
<evidence type="ECO:0000259" key="2">
    <source>
        <dbReference type="Pfam" id="PF12776"/>
    </source>
</evidence>
<dbReference type="PANTHER" id="PTHR47069">
    <property type="match status" value="1"/>
</dbReference>
<dbReference type="InterPro" id="IPR024752">
    <property type="entry name" value="Myb/SANT-like_dom"/>
</dbReference>
<evidence type="ECO:0000313" key="3">
    <source>
        <dbReference type="EMBL" id="BAF09032.2"/>
    </source>
</evidence>
<dbReference type="AlphaFoldDB" id="Q0E0F6"/>
<dbReference type="KEGG" id="dosa:Os02g0554400"/>
<name>Q0E0F6_ORYSJ</name>
<organism evidence="3 4">
    <name type="scientific">Oryza sativa subsp. japonica</name>
    <name type="common">Rice</name>
    <dbReference type="NCBI Taxonomy" id="39947"/>
    <lineage>
        <taxon>Eukaryota</taxon>
        <taxon>Viridiplantae</taxon>
        <taxon>Streptophyta</taxon>
        <taxon>Embryophyta</taxon>
        <taxon>Tracheophyta</taxon>
        <taxon>Spermatophyta</taxon>
        <taxon>Magnoliopsida</taxon>
        <taxon>Liliopsida</taxon>
        <taxon>Poales</taxon>
        <taxon>Poaceae</taxon>
        <taxon>BOP clade</taxon>
        <taxon>Oryzoideae</taxon>
        <taxon>Oryzeae</taxon>
        <taxon>Oryzinae</taxon>
        <taxon>Oryza</taxon>
        <taxon>Oryza sativa</taxon>
    </lineage>
</organism>
<dbReference type="EMBL" id="AP008208">
    <property type="protein sequence ID" value="BAF09032.2"/>
    <property type="molecule type" value="Genomic_DNA"/>
</dbReference>
<feature type="region of interest" description="Disordered" evidence="1">
    <location>
        <begin position="1"/>
        <end position="29"/>
    </location>
</feature>
<feature type="region of interest" description="Disordered" evidence="1">
    <location>
        <begin position="256"/>
        <end position="302"/>
    </location>
</feature>
<proteinExistence type="predicted"/>
<feature type="domain" description="Myb/SANT-like" evidence="2">
    <location>
        <begin position="100"/>
        <end position="194"/>
    </location>
</feature>
<evidence type="ECO:0000256" key="1">
    <source>
        <dbReference type="SAM" id="MobiDB-lite"/>
    </source>
</evidence>
<accession>Q0E0F6</accession>
<gene>
    <name evidence="3" type="ordered locus">Os02g0554400</name>
</gene>
<sequence length="628" mass="69398">MAARGTKRKFEAAEPLICSSPSSASPIDVGKLGEESVELELSEDSTKSYLFDAASGATAQDDVELVTRALSSVAAKSPEAVRQFIRRLTPEKMAGGGHTHWTEDELHAFLESCMEEIEARNITSSCPKTQGYANLQAKMLSKAGKHVSKQQVKNFWGACRRRFQTWTWLESMATGLGTNPYTGSIDASPEWWEAMEGMRKCARSFRNAPLRFIAEHHAVFRGRCVVGNRSSVPGTELEQQLQPANAELLDVEDLVDVPDAPQSPDPPSRSRPTRGRGKRVATPASGSRGSKRTRSDSTGEALHRLADLRVKSSESKAQKQREREAMSARACIELVKSDGHLFSSDVYHMGVLLFSDPYFCEFFLGDAITPEMREYYIRFHYAMKFPNGGGFFPPPSCSGGWFPPGGTRFDGGDGGTLGMMVLGEPTELQCVEWMSTTSGNTSGSKDGYTSEEDETIMELLADAFQRNVSTRAPRRVPQQSGMQWVMETMNNPEQCHNMFRMRADQIHALYNLLVSRVLNAVNEMAADIIKQVDPNNFPQHYRLAQDDAFLPFAGVVGAIDGTHYTTKEFYRRQFAAIHLLFHGCHGGGSGNGARADVARKMKEVDHLLAKLENEGVEINGKIASIIED</sequence>
<feature type="compositionally biased region" description="Basic and acidic residues" evidence="1">
    <location>
        <begin position="293"/>
        <end position="302"/>
    </location>
</feature>